<dbReference type="AlphaFoldDB" id="A0A9P4TDP8"/>
<dbReference type="OrthoDB" id="3640263at2759"/>
<proteinExistence type="predicted"/>
<sequence length="768" mass="87081">MFNGIENTESLYYTKSINVPDNSGRILYRLQQCAEDTAFAVYCYVQDATYLRLFSAVAWREFTLGVIGIQTAAFCTDSVDATIGKVSEKLRKSFDSFEETWMTRMHTKLDAFLRRHCGDDATVLETHLDGIMFDCDDIALATHANRRLGYYASTIACVRTTRLMFENFLSGSARHPDINQEVMPFLKSVHQLRCLESMPGTFSMVLKRDCMYSAAHALVLGHLDSDAVLAAQMMHDIQKQVIPETSPLEDIVDSLSERFHQLYQLFRPVWSCEGAKATNPERFRRMSAQHELLCYAVGVDTSFQDEMDKLERMESKCYSVPDFGLLRHVPTLIGQLIGQYQFEFQNEFLELSNDYGDILTTLHFYNAAKNSGSLQTQNWKDMEWVIEHQPKDVVFAGDPPATNAEYARRFCLEYGLDVTQDQTSSDVYFKRGPPKRLESCSKLVRNLSDLWHAGGHADSHKRDRHVLAFVMALEQLHVDSPYGMPSNIGMLMAAKETHDRDEEARWFNIFEFHAICSNLLTVVRNMCLEEAPNDYPATTFGKGNDPNLFMAELLRDPAHCQRHHHRIWPKAVKVLSTYIGSKGSLCYDNAVNLMKEMVEAYLQKGSSVSGSDTARPTLPLSTHDSRALEDFVTAHLSVPQALGGFSFPPETTTQTPSQSTEFILSGIRRYISAMFEPGKLLNSLDTATDVVNFLAATYSRQVGPDGRPLVMRAEEKAGKVQDLIEDCRKGNLSMEIWDNEDNYSLLFSKDGRPKWVVELPYIAISEQR</sequence>
<comment type="caution">
    <text evidence="1">The sequence shown here is derived from an EMBL/GenBank/DDBJ whole genome shotgun (WGS) entry which is preliminary data.</text>
</comment>
<dbReference type="Proteomes" id="UP000801428">
    <property type="component" value="Unassembled WGS sequence"/>
</dbReference>
<reference evidence="1" key="1">
    <citation type="submission" date="2019-04" db="EMBL/GenBank/DDBJ databases">
        <title>Sequencing of skin fungus with MAO and IRED activity.</title>
        <authorList>
            <person name="Marsaioli A.J."/>
            <person name="Bonatto J.M.C."/>
            <person name="Reis Junior O."/>
        </authorList>
    </citation>
    <scope>NUCLEOTIDE SEQUENCE</scope>
    <source>
        <strain evidence="1">30M1</strain>
    </source>
</reference>
<gene>
    <name evidence="1" type="ORF">E8E13_009885</name>
</gene>
<organism evidence="1 2">
    <name type="scientific">Curvularia kusanoi</name>
    <name type="common">Cochliobolus kusanoi</name>
    <dbReference type="NCBI Taxonomy" id="90978"/>
    <lineage>
        <taxon>Eukaryota</taxon>
        <taxon>Fungi</taxon>
        <taxon>Dikarya</taxon>
        <taxon>Ascomycota</taxon>
        <taxon>Pezizomycotina</taxon>
        <taxon>Dothideomycetes</taxon>
        <taxon>Pleosporomycetidae</taxon>
        <taxon>Pleosporales</taxon>
        <taxon>Pleosporineae</taxon>
        <taxon>Pleosporaceae</taxon>
        <taxon>Curvularia</taxon>
    </lineage>
</organism>
<accession>A0A9P4TDP8</accession>
<dbReference type="PANTHER" id="PTHR38795">
    <property type="entry name" value="DUF6604 DOMAIN-CONTAINING PROTEIN"/>
    <property type="match status" value="1"/>
</dbReference>
<keyword evidence="2" id="KW-1185">Reference proteome</keyword>
<protein>
    <submittedName>
        <fullName evidence="1">Uncharacterized protein</fullName>
    </submittedName>
</protein>
<dbReference type="PANTHER" id="PTHR38795:SF1">
    <property type="entry name" value="DUF6604 DOMAIN-CONTAINING PROTEIN"/>
    <property type="match status" value="1"/>
</dbReference>
<name>A0A9P4TDP8_CURKU</name>
<dbReference type="EMBL" id="SWKU01000012">
    <property type="protein sequence ID" value="KAF3002111.1"/>
    <property type="molecule type" value="Genomic_DNA"/>
</dbReference>
<evidence type="ECO:0000313" key="2">
    <source>
        <dbReference type="Proteomes" id="UP000801428"/>
    </source>
</evidence>
<evidence type="ECO:0000313" key="1">
    <source>
        <dbReference type="EMBL" id="KAF3002111.1"/>
    </source>
</evidence>